<accession>A0A401TSJ4</accession>
<evidence type="ECO:0000313" key="3">
    <source>
        <dbReference type="Proteomes" id="UP000287033"/>
    </source>
</evidence>
<gene>
    <name evidence="2" type="ORF">chiPu_0029716</name>
</gene>
<sequence length="49" mass="4946">DPGVGSQSGHGELLGDGQGVDDEVLSPVGRMAAGVDPEGEYITHPERGT</sequence>
<keyword evidence="3" id="KW-1185">Reference proteome</keyword>
<reference evidence="2 3" key="1">
    <citation type="journal article" date="2018" name="Nat. Ecol. Evol.">
        <title>Shark genomes provide insights into elasmobranch evolution and the origin of vertebrates.</title>
        <authorList>
            <person name="Hara Y"/>
            <person name="Yamaguchi K"/>
            <person name="Onimaru K"/>
            <person name="Kadota M"/>
            <person name="Koyanagi M"/>
            <person name="Keeley SD"/>
            <person name="Tatsumi K"/>
            <person name="Tanaka K"/>
            <person name="Motone F"/>
            <person name="Kageyama Y"/>
            <person name="Nozu R"/>
            <person name="Adachi N"/>
            <person name="Nishimura O"/>
            <person name="Nakagawa R"/>
            <person name="Tanegashima C"/>
            <person name="Kiyatake I"/>
            <person name="Matsumoto R"/>
            <person name="Murakumo K"/>
            <person name="Nishida K"/>
            <person name="Terakita A"/>
            <person name="Kuratani S"/>
            <person name="Sato K"/>
            <person name="Hyodo S Kuraku.S."/>
        </authorList>
    </citation>
    <scope>NUCLEOTIDE SEQUENCE [LARGE SCALE GENOMIC DNA]</scope>
</reference>
<proteinExistence type="predicted"/>
<dbReference type="Proteomes" id="UP000287033">
    <property type="component" value="Unassembled WGS sequence"/>
</dbReference>
<dbReference type="AlphaFoldDB" id="A0A401TSJ4"/>
<evidence type="ECO:0000313" key="2">
    <source>
        <dbReference type="EMBL" id="GCC45595.1"/>
    </source>
</evidence>
<evidence type="ECO:0000256" key="1">
    <source>
        <dbReference type="SAM" id="MobiDB-lite"/>
    </source>
</evidence>
<comment type="caution">
    <text evidence="2">The sequence shown here is derived from an EMBL/GenBank/DDBJ whole genome shotgun (WGS) entry which is preliminary data.</text>
</comment>
<name>A0A401TSJ4_CHIPU</name>
<protein>
    <submittedName>
        <fullName evidence="2">Uncharacterized protein</fullName>
    </submittedName>
</protein>
<feature type="non-terminal residue" evidence="2">
    <location>
        <position position="1"/>
    </location>
</feature>
<organism evidence="2 3">
    <name type="scientific">Chiloscyllium punctatum</name>
    <name type="common">Brownbanded bambooshark</name>
    <name type="synonym">Hemiscyllium punctatum</name>
    <dbReference type="NCBI Taxonomy" id="137246"/>
    <lineage>
        <taxon>Eukaryota</taxon>
        <taxon>Metazoa</taxon>
        <taxon>Chordata</taxon>
        <taxon>Craniata</taxon>
        <taxon>Vertebrata</taxon>
        <taxon>Chondrichthyes</taxon>
        <taxon>Elasmobranchii</taxon>
        <taxon>Galeomorphii</taxon>
        <taxon>Galeoidea</taxon>
        <taxon>Orectolobiformes</taxon>
        <taxon>Hemiscylliidae</taxon>
        <taxon>Chiloscyllium</taxon>
    </lineage>
</organism>
<dbReference type="EMBL" id="BEZZ01164240">
    <property type="protein sequence ID" value="GCC45595.1"/>
    <property type="molecule type" value="Genomic_DNA"/>
</dbReference>
<feature type="compositionally biased region" description="Gly residues" evidence="1">
    <location>
        <begin position="1"/>
        <end position="18"/>
    </location>
</feature>
<feature type="region of interest" description="Disordered" evidence="1">
    <location>
        <begin position="1"/>
        <end position="24"/>
    </location>
</feature>